<dbReference type="Proteomes" id="UP000319852">
    <property type="component" value="Chromosome"/>
</dbReference>
<evidence type="ECO:0000313" key="2">
    <source>
        <dbReference type="EMBL" id="QDS98784.1"/>
    </source>
</evidence>
<evidence type="ECO:0000313" key="3">
    <source>
        <dbReference type="Proteomes" id="UP000319852"/>
    </source>
</evidence>
<keyword evidence="1" id="KW-0812">Transmembrane</keyword>
<proteinExistence type="predicted"/>
<protein>
    <submittedName>
        <fullName evidence="2">Uncharacterized protein</fullName>
    </submittedName>
</protein>
<gene>
    <name evidence="2" type="ORF">HG15A2_20690</name>
</gene>
<organism evidence="2 3">
    <name type="scientific">Adhaeretor mobilis</name>
    <dbReference type="NCBI Taxonomy" id="1930276"/>
    <lineage>
        <taxon>Bacteria</taxon>
        <taxon>Pseudomonadati</taxon>
        <taxon>Planctomycetota</taxon>
        <taxon>Planctomycetia</taxon>
        <taxon>Pirellulales</taxon>
        <taxon>Lacipirellulaceae</taxon>
        <taxon>Adhaeretor</taxon>
    </lineage>
</organism>
<sequence>MSDYLETAAEDIPPKNTTADVESRWHSYVGNRIPWYVRFLWLMFWAFAIYYTIAYLFPALQVEIVSPP</sequence>
<keyword evidence="1" id="KW-0472">Membrane</keyword>
<accession>A0A517MV69</accession>
<keyword evidence="1" id="KW-1133">Transmembrane helix</keyword>
<dbReference type="RefSeq" id="WP_145060030.1">
    <property type="nucleotide sequence ID" value="NZ_CP036263.1"/>
</dbReference>
<feature type="transmembrane region" description="Helical" evidence="1">
    <location>
        <begin position="35"/>
        <end position="57"/>
    </location>
</feature>
<dbReference type="AlphaFoldDB" id="A0A517MV69"/>
<dbReference type="KEGG" id="amob:HG15A2_20690"/>
<reference evidence="2 3" key="1">
    <citation type="submission" date="2019-02" db="EMBL/GenBank/DDBJ databases">
        <title>Deep-cultivation of Planctomycetes and their phenomic and genomic characterization uncovers novel biology.</title>
        <authorList>
            <person name="Wiegand S."/>
            <person name="Jogler M."/>
            <person name="Boedeker C."/>
            <person name="Pinto D."/>
            <person name="Vollmers J."/>
            <person name="Rivas-Marin E."/>
            <person name="Kohn T."/>
            <person name="Peeters S.H."/>
            <person name="Heuer A."/>
            <person name="Rast P."/>
            <person name="Oberbeckmann S."/>
            <person name="Bunk B."/>
            <person name="Jeske O."/>
            <person name="Meyerdierks A."/>
            <person name="Storesund J.E."/>
            <person name="Kallscheuer N."/>
            <person name="Luecker S."/>
            <person name="Lage O.M."/>
            <person name="Pohl T."/>
            <person name="Merkel B.J."/>
            <person name="Hornburger P."/>
            <person name="Mueller R.-W."/>
            <person name="Bruemmer F."/>
            <person name="Labrenz M."/>
            <person name="Spormann A.M."/>
            <person name="Op den Camp H."/>
            <person name="Overmann J."/>
            <person name="Amann R."/>
            <person name="Jetten M.S.M."/>
            <person name="Mascher T."/>
            <person name="Medema M.H."/>
            <person name="Devos D.P."/>
            <person name="Kaster A.-K."/>
            <person name="Ovreas L."/>
            <person name="Rohde M."/>
            <person name="Galperin M.Y."/>
            <person name="Jogler C."/>
        </authorList>
    </citation>
    <scope>NUCLEOTIDE SEQUENCE [LARGE SCALE GENOMIC DNA]</scope>
    <source>
        <strain evidence="2 3">HG15A2</strain>
    </source>
</reference>
<keyword evidence="3" id="KW-1185">Reference proteome</keyword>
<name>A0A517MV69_9BACT</name>
<evidence type="ECO:0000256" key="1">
    <source>
        <dbReference type="SAM" id="Phobius"/>
    </source>
</evidence>
<dbReference type="EMBL" id="CP036263">
    <property type="protein sequence ID" value="QDS98784.1"/>
    <property type="molecule type" value="Genomic_DNA"/>
</dbReference>
<dbReference type="OrthoDB" id="284376at2"/>